<dbReference type="PROSITE" id="PS52049">
    <property type="entry name" value="ULD"/>
    <property type="match status" value="1"/>
</dbReference>
<dbReference type="GO" id="GO:0006511">
    <property type="term" value="P:ubiquitin-dependent protein catabolic process"/>
    <property type="evidence" value="ECO:0007669"/>
    <property type="project" value="UniProtKB-UniRule"/>
</dbReference>
<feature type="compositionally biased region" description="Polar residues" evidence="8">
    <location>
        <begin position="34"/>
        <end position="72"/>
    </location>
</feature>
<evidence type="ECO:0000256" key="1">
    <source>
        <dbReference type="ARBA" id="ARBA00000707"/>
    </source>
</evidence>
<dbReference type="PROSITE" id="PS52048">
    <property type="entry name" value="UCH_DOMAIN"/>
    <property type="match status" value="1"/>
</dbReference>
<evidence type="ECO:0000256" key="3">
    <source>
        <dbReference type="ARBA" id="ARBA00022670"/>
    </source>
</evidence>
<evidence type="ECO:0000256" key="6">
    <source>
        <dbReference type="ARBA" id="ARBA00022807"/>
    </source>
</evidence>
<dbReference type="GO" id="GO:0016579">
    <property type="term" value="P:protein deubiquitination"/>
    <property type="evidence" value="ECO:0007669"/>
    <property type="project" value="TreeGrafter"/>
</dbReference>
<dbReference type="EMBL" id="VNKQ01000013">
    <property type="protein sequence ID" value="KAG0647183.1"/>
    <property type="molecule type" value="Genomic_DNA"/>
</dbReference>
<evidence type="ECO:0000313" key="10">
    <source>
        <dbReference type="EMBL" id="KAG0647183.1"/>
    </source>
</evidence>
<reference evidence="10" key="1">
    <citation type="submission" date="2019-07" db="EMBL/GenBank/DDBJ databases">
        <title>Hyphodiscus hymeniophilus genome sequencing and assembly.</title>
        <authorList>
            <person name="Kramer G."/>
            <person name="Nodwell J."/>
        </authorList>
    </citation>
    <scope>NUCLEOTIDE SEQUENCE</scope>
    <source>
        <strain evidence="10">ATCC 34498</strain>
    </source>
</reference>
<dbReference type="AlphaFoldDB" id="A0A9P6VFY0"/>
<feature type="active site" description="Nucleophile" evidence="7">
    <location>
        <position position="189"/>
    </location>
</feature>
<feature type="site" description="Important for enzyme activity" evidence="7">
    <location>
        <position position="312"/>
    </location>
</feature>
<comment type="catalytic activity">
    <reaction evidence="1 7">
        <text>Thiol-dependent hydrolysis of ester, thioester, amide, peptide and isopeptide bonds formed by the C-terminal Gly of ubiquitin (a 76-residue protein attached to proteins as an intracellular targeting signal).</text>
        <dbReference type="EC" id="3.4.19.12"/>
    </reaction>
</comment>
<keyword evidence="6 7" id="KW-0788">Thiol protease</keyword>
<dbReference type="GO" id="GO:0005737">
    <property type="term" value="C:cytoplasm"/>
    <property type="evidence" value="ECO:0007669"/>
    <property type="project" value="TreeGrafter"/>
</dbReference>
<dbReference type="InterPro" id="IPR001578">
    <property type="entry name" value="Peptidase_C12_UCH"/>
</dbReference>
<dbReference type="SUPFAM" id="SSF54001">
    <property type="entry name" value="Cysteine proteinases"/>
    <property type="match status" value="1"/>
</dbReference>
<dbReference type="PANTHER" id="PTHR10589">
    <property type="entry name" value="UBIQUITIN CARBOXYL-TERMINAL HYDROLASE"/>
    <property type="match status" value="1"/>
</dbReference>
<dbReference type="Gene3D" id="3.40.532.10">
    <property type="entry name" value="Peptidase C12, ubiquitin carboxyl-terminal hydrolase"/>
    <property type="match status" value="1"/>
</dbReference>
<dbReference type="FunFam" id="3.40.532.10:FF:000010">
    <property type="entry name" value="Ubiquitin carboxyl-terminal hydrolase"/>
    <property type="match status" value="1"/>
</dbReference>
<organism evidence="10 11">
    <name type="scientific">Hyphodiscus hymeniophilus</name>
    <dbReference type="NCBI Taxonomy" id="353542"/>
    <lineage>
        <taxon>Eukaryota</taxon>
        <taxon>Fungi</taxon>
        <taxon>Dikarya</taxon>
        <taxon>Ascomycota</taxon>
        <taxon>Pezizomycotina</taxon>
        <taxon>Leotiomycetes</taxon>
        <taxon>Helotiales</taxon>
        <taxon>Hyphodiscaceae</taxon>
        <taxon>Hyphodiscus</taxon>
    </lineage>
</organism>
<feature type="site" description="Transition state stabilizer" evidence="7">
    <location>
        <position position="183"/>
    </location>
</feature>
<evidence type="ECO:0000256" key="2">
    <source>
        <dbReference type="ARBA" id="ARBA00012759"/>
    </source>
</evidence>
<feature type="compositionally biased region" description="Basic residues" evidence="8">
    <location>
        <begin position="269"/>
        <end position="287"/>
    </location>
</feature>
<keyword evidence="3 7" id="KW-0645">Protease</keyword>
<dbReference type="GO" id="GO:0004843">
    <property type="term" value="F:cysteine-type deubiquitinase activity"/>
    <property type="evidence" value="ECO:0007669"/>
    <property type="project" value="UniProtKB-UniRule"/>
</dbReference>
<dbReference type="InterPro" id="IPR036959">
    <property type="entry name" value="Peptidase_C12_UCH_sf"/>
</dbReference>
<dbReference type="Pfam" id="PF01088">
    <property type="entry name" value="Peptidase_C12"/>
    <property type="match status" value="1"/>
</dbReference>
<evidence type="ECO:0000256" key="5">
    <source>
        <dbReference type="ARBA" id="ARBA00022801"/>
    </source>
</evidence>
<feature type="active site" description="Proton donor" evidence="7">
    <location>
        <position position="297"/>
    </location>
</feature>
<feature type="domain" description="UCH catalytic" evidence="9">
    <location>
        <begin position="119"/>
        <end position="356"/>
    </location>
</feature>
<evidence type="ECO:0000256" key="8">
    <source>
        <dbReference type="SAM" id="MobiDB-lite"/>
    </source>
</evidence>
<evidence type="ECO:0000256" key="4">
    <source>
        <dbReference type="ARBA" id="ARBA00022786"/>
    </source>
</evidence>
<evidence type="ECO:0000313" key="11">
    <source>
        <dbReference type="Proteomes" id="UP000785200"/>
    </source>
</evidence>
<dbReference type="PANTHER" id="PTHR10589:SF29">
    <property type="entry name" value="UBIQUITIN CARBOXYL-TERMINAL HYDROLASE"/>
    <property type="match status" value="1"/>
</dbReference>
<keyword evidence="11" id="KW-1185">Reference proteome</keyword>
<comment type="caution">
    <text evidence="10">The sequence shown here is derived from an EMBL/GenBank/DDBJ whole genome shotgun (WGS) entry which is preliminary data.</text>
</comment>
<feature type="region of interest" description="Disordered" evidence="8">
    <location>
        <begin position="1"/>
        <end position="100"/>
    </location>
</feature>
<gene>
    <name evidence="10" type="ORF">D0Z07_7134</name>
</gene>
<keyword evidence="4 7" id="KW-0833">Ubl conjugation pathway</keyword>
<protein>
    <recommendedName>
        <fullName evidence="2 7">ubiquitinyl hydrolase 1</fullName>
        <ecNumber evidence="2 7">3.4.19.12</ecNumber>
    </recommendedName>
</protein>
<keyword evidence="5 7" id="KW-0378">Hydrolase</keyword>
<evidence type="ECO:0000256" key="7">
    <source>
        <dbReference type="PROSITE-ProRule" id="PRU01393"/>
    </source>
</evidence>
<sequence>MDDSSSEPPSLGLGGQRRSSRLQTISTLRRHSTDTSTVSTPTARSSRNTPAIHSSRSTPGEHSPRNTPQNGTSKDHENPTPSKRTNLRRKHDEPKWPETNIMEDAMKPVTDEERRTWPGWVELESEPTLFNHILREYGVKDVKVQEVFGLEDEALNFLPYWDEDDEEAEEMPKCPNYVWFANQTITNACATIALLNIVMNVPVINLGEDLSAFKAETKGLKPPYRGHTLGENEFIRSIHNSFARRVDMLNADLVLSNDYDTWVKVNNTRKKKGPARQARSKTTKRKKNNEDEEPGFHFIAYVPINGNVWRLDGMQRQPVNLGEASKNWIELARENINLRIAQHDSELQFNLMALCRSPLRNVPEQLAENLHSRSAVEKALNATLPDWKVFVENEESAPALPLEPNECFGLSKELLANSYVSDSVQRRLKAAIDDPTMLIDMRIALLSEQIQLQKSYLEEIASIGMEDEQAARRKIDYTPIIYNSVKELAERGVLKEIVKDLIDKGQMRP</sequence>
<evidence type="ECO:0000259" key="9">
    <source>
        <dbReference type="PROSITE" id="PS52048"/>
    </source>
</evidence>
<proteinExistence type="inferred from homology"/>
<name>A0A9P6VFY0_9HELO</name>
<dbReference type="Proteomes" id="UP000785200">
    <property type="component" value="Unassembled WGS sequence"/>
</dbReference>
<accession>A0A9P6VFY0</accession>
<feature type="region of interest" description="Disordered" evidence="8">
    <location>
        <begin position="269"/>
        <end position="290"/>
    </location>
</feature>
<comment type="similarity">
    <text evidence="7">Belongs to the peptidase C12 family.</text>
</comment>
<dbReference type="OrthoDB" id="1924260at2759"/>
<dbReference type="InterPro" id="IPR038765">
    <property type="entry name" value="Papain-like_cys_pep_sf"/>
</dbReference>
<dbReference type="EC" id="3.4.19.12" evidence="2 7"/>
<feature type="compositionally biased region" description="Low complexity" evidence="8">
    <location>
        <begin position="1"/>
        <end position="11"/>
    </location>
</feature>